<dbReference type="OrthoDB" id="1882297at2759"/>
<evidence type="ECO:0000259" key="1">
    <source>
        <dbReference type="Pfam" id="PF00501"/>
    </source>
</evidence>
<dbReference type="SUPFAM" id="SSF56801">
    <property type="entry name" value="Acetyl-CoA synthetase-like"/>
    <property type="match status" value="1"/>
</dbReference>
<dbReference type="Proteomes" id="UP000838763">
    <property type="component" value="Unassembled WGS sequence"/>
</dbReference>
<dbReference type="PANTHER" id="PTHR43767">
    <property type="entry name" value="LONG-CHAIN-FATTY-ACID--COA LIGASE"/>
    <property type="match status" value="1"/>
</dbReference>
<evidence type="ECO:0000313" key="3">
    <source>
        <dbReference type="Proteomes" id="UP000838763"/>
    </source>
</evidence>
<sequence length="187" mass="20715">MSSPPSRLKGILAHLLPGSLAPEPAHPDAEAIFHLTANGRVLRRTYCEFSDRARGLAYYLVKHGYRRVGILAPNTPAFLESIYAIPAAGGVMVPANYRLVPEDIAYIFDFAEVDCIIADKEYAPLLEPFAALIRMFTYLSIWTPINLQESSTDHMIRPYGRACNTMESMAKRAGRASRPNVALKTTC</sequence>
<comment type="caution">
    <text evidence="2">The sequence shown here is derived from an EMBL/GenBank/DDBJ whole genome shotgun (WGS) entry which is preliminary data.</text>
</comment>
<protein>
    <recommendedName>
        <fullName evidence="1">AMP-dependent synthetase/ligase domain-containing protein</fullName>
    </recommendedName>
</protein>
<name>A0A9P1GX27_9PEZI</name>
<keyword evidence="3" id="KW-1185">Reference proteome</keyword>
<dbReference type="Gene3D" id="3.40.50.12780">
    <property type="entry name" value="N-terminal domain of ligase-like"/>
    <property type="match status" value="1"/>
</dbReference>
<dbReference type="AlphaFoldDB" id="A0A9P1GX27"/>
<dbReference type="InterPro" id="IPR000873">
    <property type="entry name" value="AMP-dep_synth/lig_dom"/>
</dbReference>
<proteinExistence type="predicted"/>
<feature type="domain" description="AMP-dependent synthetase/ligase" evidence="1">
    <location>
        <begin position="26"/>
        <end position="121"/>
    </location>
</feature>
<dbReference type="Pfam" id="PF00501">
    <property type="entry name" value="AMP-binding"/>
    <property type="match status" value="1"/>
</dbReference>
<dbReference type="InterPro" id="IPR050237">
    <property type="entry name" value="ATP-dep_AMP-bd_enzyme"/>
</dbReference>
<evidence type="ECO:0000313" key="2">
    <source>
        <dbReference type="EMBL" id="CAI4211489.1"/>
    </source>
</evidence>
<gene>
    <name evidence="2" type="ORF">PPNO1_LOCUS1274</name>
</gene>
<reference evidence="2" key="1">
    <citation type="submission" date="2022-11" db="EMBL/GenBank/DDBJ databases">
        <authorList>
            <person name="Scott C."/>
            <person name="Bruce N."/>
        </authorList>
    </citation>
    <scope>NUCLEOTIDE SEQUENCE</scope>
</reference>
<accession>A0A9P1GX27</accession>
<dbReference type="InterPro" id="IPR042099">
    <property type="entry name" value="ANL_N_sf"/>
</dbReference>
<dbReference type="PANTHER" id="PTHR43767:SF1">
    <property type="entry name" value="NONRIBOSOMAL PEPTIDE SYNTHASE PES1 (EUROFUNG)-RELATED"/>
    <property type="match status" value="1"/>
</dbReference>
<organism evidence="2 3">
    <name type="scientific">Parascedosporium putredinis</name>
    <dbReference type="NCBI Taxonomy" id="1442378"/>
    <lineage>
        <taxon>Eukaryota</taxon>
        <taxon>Fungi</taxon>
        <taxon>Dikarya</taxon>
        <taxon>Ascomycota</taxon>
        <taxon>Pezizomycotina</taxon>
        <taxon>Sordariomycetes</taxon>
        <taxon>Hypocreomycetidae</taxon>
        <taxon>Microascales</taxon>
        <taxon>Microascaceae</taxon>
        <taxon>Parascedosporium</taxon>
    </lineage>
</organism>
<dbReference type="EMBL" id="CALLCH030000002">
    <property type="protein sequence ID" value="CAI4211489.1"/>
    <property type="molecule type" value="Genomic_DNA"/>
</dbReference>